<dbReference type="Gene3D" id="2.40.128.350">
    <property type="match status" value="1"/>
</dbReference>
<feature type="domain" description="Putative carbohydrate metabolism" evidence="2">
    <location>
        <begin position="277"/>
        <end position="517"/>
    </location>
</feature>
<feature type="signal peptide" evidence="1">
    <location>
        <begin position="1"/>
        <end position="22"/>
    </location>
</feature>
<name>A0A921FF11_9BACT</name>
<evidence type="ECO:0000256" key="1">
    <source>
        <dbReference type="SAM" id="SignalP"/>
    </source>
</evidence>
<sequence>MKKNLFFYLFAVLCTVSLFTSCSDDDEPTVTVPGNVDVAGDYKGTLDVKLVSAGIETPAGTVPSQLVSVIKSGENTVDLKITNFSFSGMPLGDVELNGCQLTDGGNGKYTFTATESSMELAGVLVADVKANGTFANETLAIDLDINNIKLGGNAVPYTVKAVYEGTKQSGSESSEAKILSFVFDKEVAAVDSLVVGDVVINEESKTITFMVADTAKAEYLTALVPTIEVSDGATVTPASGVAQDFSNGKTVTYTVTAKNGTTVEYVASISGNASFYDFESWSYGSSLYPEEQDCPILNGWACCNDAVLLIKKLGMLGGITYEGEYPVRPSTDDVHAGEKALLLESVDTKGGDIFGTPVPKVTAATAFLGTFDAYGALGGDPMATTSFGVMYDKQPLKVTGFYKYTPGAEFYNANGELQAGVTDKCSLSAVLYEVSSEDETLNGGNIYTSDKIVAKAVFTNDKAVEAYAPFELNLEYVKDYDSSKLYKFAVIFSASADGASYNAAVGSKLLIDDVTIINK</sequence>
<reference evidence="4" key="1">
    <citation type="journal article" date="2021" name="PeerJ">
        <title>Extensive microbial diversity within the chicken gut microbiome revealed by metagenomics and culture.</title>
        <authorList>
            <person name="Gilroy R."/>
            <person name="Ravi A."/>
            <person name="Getino M."/>
            <person name="Pursley I."/>
            <person name="Horton D.L."/>
            <person name="Alikhan N.F."/>
            <person name="Baker D."/>
            <person name="Gharbi K."/>
            <person name="Hall N."/>
            <person name="Watson M."/>
            <person name="Adriaenssens E.M."/>
            <person name="Foster-Nyarko E."/>
            <person name="Jarju S."/>
            <person name="Secka A."/>
            <person name="Antonio M."/>
            <person name="Oren A."/>
            <person name="Chaudhuri R.R."/>
            <person name="La Ragione R."/>
            <person name="Hildebrand F."/>
            <person name="Pallen M.J."/>
        </authorList>
    </citation>
    <scope>NUCLEOTIDE SEQUENCE</scope>
    <source>
        <strain evidence="4">CHK165-8395</strain>
    </source>
</reference>
<feature type="domain" description="Lipocalin-like" evidence="3">
    <location>
        <begin position="38"/>
        <end position="166"/>
    </location>
</feature>
<accession>A0A921FF11</accession>
<dbReference type="AlphaFoldDB" id="A0A921FF11"/>
<protein>
    <submittedName>
        <fullName evidence="4">PCMD domain-containing protein</fullName>
    </submittedName>
</protein>
<dbReference type="Pfam" id="PF13944">
    <property type="entry name" value="Calycin_like"/>
    <property type="match status" value="1"/>
</dbReference>
<dbReference type="Gene3D" id="2.60.120.890">
    <property type="entry name" value="BT2081, beta-jelly-roll domain"/>
    <property type="match status" value="1"/>
</dbReference>
<dbReference type="Proteomes" id="UP000718012">
    <property type="component" value="Unassembled WGS sequence"/>
</dbReference>
<comment type="caution">
    <text evidence="4">The sequence shown here is derived from an EMBL/GenBank/DDBJ whole genome shotgun (WGS) entry which is preliminary data.</text>
</comment>
<feature type="chain" id="PRO_5037756105" evidence="1">
    <location>
        <begin position="23"/>
        <end position="519"/>
    </location>
</feature>
<dbReference type="InterPro" id="IPR038653">
    <property type="entry name" value="Put_CMD_sf"/>
</dbReference>
<dbReference type="InterPro" id="IPR024311">
    <property type="entry name" value="Lipocalin-like"/>
</dbReference>
<evidence type="ECO:0000259" key="3">
    <source>
        <dbReference type="Pfam" id="PF13944"/>
    </source>
</evidence>
<proteinExistence type="predicted"/>
<dbReference type="PROSITE" id="PS51257">
    <property type="entry name" value="PROKAR_LIPOPROTEIN"/>
    <property type="match status" value="1"/>
</dbReference>
<keyword evidence="1" id="KW-0732">Signal</keyword>
<organism evidence="4 5">
    <name type="scientific">Phocaeicola coprocola</name>
    <dbReference type="NCBI Taxonomy" id="310298"/>
    <lineage>
        <taxon>Bacteria</taxon>
        <taxon>Pseudomonadati</taxon>
        <taxon>Bacteroidota</taxon>
        <taxon>Bacteroidia</taxon>
        <taxon>Bacteroidales</taxon>
        <taxon>Bacteroidaceae</taxon>
        <taxon>Phocaeicola</taxon>
    </lineage>
</organism>
<gene>
    <name evidence="4" type="ORF">K8U81_09300</name>
</gene>
<evidence type="ECO:0000313" key="5">
    <source>
        <dbReference type="Proteomes" id="UP000718012"/>
    </source>
</evidence>
<reference evidence="4" key="2">
    <citation type="submission" date="2021-09" db="EMBL/GenBank/DDBJ databases">
        <authorList>
            <person name="Gilroy R."/>
        </authorList>
    </citation>
    <scope>NUCLEOTIDE SEQUENCE</scope>
    <source>
        <strain evidence="4">CHK165-8395</strain>
    </source>
</reference>
<dbReference type="InterPro" id="IPR025112">
    <property type="entry name" value="PCMD"/>
</dbReference>
<evidence type="ECO:0000259" key="2">
    <source>
        <dbReference type="Pfam" id="PF13201"/>
    </source>
</evidence>
<dbReference type="EMBL" id="DYXD01000209">
    <property type="protein sequence ID" value="HJF08368.1"/>
    <property type="molecule type" value="Genomic_DNA"/>
</dbReference>
<evidence type="ECO:0000313" key="4">
    <source>
        <dbReference type="EMBL" id="HJF08368.1"/>
    </source>
</evidence>
<dbReference type="Pfam" id="PF13201">
    <property type="entry name" value="PCMD"/>
    <property type="match status" value="1"/>
</dbReference>
<dbReference type="Gene3D" id="2.60.40.2340">
    <property type="match status" value="1"/>
</dbReference>